<evidence type="ECO:0000313" key="3">
    <source>
        <dbReference type="EnsemblProtists" id="EKX41742"/>
    </source>
</evidence>
<dbReference type="KEGG" id="gtt:GUITHDRAFT_112157"/>
<sequence length="171" mass="19434">MLAEAMDSPNQEQVIHDFKGSRFSRKLRRENSKREAQELEEASSPTQTREDHEFFKNLEVELLLGEDGLMQSPTGSDREESVGDQHPLEDVQKFSGSSHRYARKLRREASIEKAKRLQCSAPDAVNASEHATTADEHKAFRMEEEMLLGSSPEAELIETTEMLEGLLDKIM</sequence>
<dbReference type="RefSeq" id="XP_005828722.1">
    <property type="nucleotide sequence ID" value="XM_005828665.1"/>
</dbReference>
<dbReference type="EnsemblProtists" id="EKX41742">
    <property type="protein sequence ID" value="EKX41742"/>
    <property type="gene ID" value="GUITHDRAFT_112157"/>
</dbReference>
<reference evidence="3" key="3">
    <citation type="submission" date="2015-06" db="UniProtKB">
        <authorList>
            <consortium name="EnsemblProtists"/>
        </authorList>
    </citation>
    <scope>IDENTIFICATION</scope>
</reference>
<dbReference type="AlphaFoldDB" id="L1J0A4"/>
<proteinExistence type="predicted"/>
<dbReference type="HOGENOM" id="CLU_1565859_0_0_1"/>
<gene>
    <name evidence="2" type="ORF">GUITHDRAFT_112157</name>
</gene>
<organism evidence="2">
    <name type="scientific">Guillardia theta (strain CCMP2712)</name>
    <name type="common">Cryptophyte</name>
    <dbReference type="NCBI Taxonomy" id="905079"/>
    <lineage>
        <taxon>Eukaryota</taxon>
        <taxon>Cryptophyceae</taxon>
        <taxon>Pyrenomonadales</taxon>
        <taxon>Geminigeraceae</taxon>
        <taxon>Guillardia</taxon>
    </lineage>
</organism>
<dbReference type="Proteomes" id="UP000011087">
    <property type="component" value="Unassembled WGS sequence"/>
</dbReference>
<name>L1J0A4_GUITC</name>
<feature type="region of interest" description="Disordered" evidence="1">
    <location>
        <begin position="67"/>
        <end position="100"/>
    </location>
</feature>
<evidence type="ECO:0000313" key="2">
    <source>
        <dbReference type="EMBL" id="EKX41742.1"/>
    </source>
</evidence>
<keyword evidence="4" id="KW-1185">Reference proteome</keyword>
<reference evidence="2 4" key="1">
    <citation type="journal article" date="2012" name="Nature">
        <title>Algal genomes reveal evolutionary mosaicism and the fate of nucleomorphs.</title>
        <authorList>
            <consortium name="DOE Joint Genome Institute"/>
            <person name="Curtis B.A."/>
            <person name="Tanifuji G."/>
            <person name="Burki F."/>
            <person name="Gruber A."/>
            <person name="Irimia M."/>
            <person name="Maruyama S."/>
            <person name="Arias M.C."/>
            <person name="Ball S.G."/>
            <person name="Gile G.H."/>
            <person name="Hirakawa Y."/>
            <person name="Hopkins J.F."/>
            <person name="Kuo A."/>
            <person name="Rensing S.A."/>
            <person name="Schmutz J."/>
            <person name="Symeonidi A."/>
            <person name="Elias M."/>
            <person name="Eveleigh R.J."/>
            <person name="Herman E.K."/>
            <person name="Klute M.J."/>
            <person name="Nakayama T."/>
            <person name="Obornik M."/>
            <person name="Reyes-Prieto A."/>
            <person name="Armbrust E.V."/>
            <person name="Aves S.J."/>
            <person name="Beiko R.G."/>
            <person name="Coutinho P."/>
            <person name="Dacks J.B."/>
            <person name="Durnford D.G."/>
            <person name="Fast N.M."/>
            <person name="Green B.R."/>
            <person name="Grisdale C.J."/>
            <person name="Hempel F."/>
            <person name="Henrissat B."/>
            <person name="Hoppner M.P."/>
            <person name="Ishida K."/>
            <person name="Kim E."/>
            <person name="Koreny L."/>
            <person name="Kroth P.G."/>
            <person name="Liu Y."/>
            <person name="Malik S.B."/>
            <person name="Maier U.G."/>
            <person name="McRose D."/>
            <person name="Mock T."/>
            <person name="Neilson J.A."/>
            <person name="Onodera N.T."/>
            <person name="Poole A.M."/>
            <person name="Pritham E.J."/>
            <person name="Richards T.A."/>
            <person name="Rocap G."/>
            <person name="Roy S.W."/>
            <person name="Sarai C."/>
            <person name="Schaack S."/>
            <person name="Shirato S."/>
            <person name="Slamovits C.H."/>
            <person name="Spencer D.F."/>
            <person name="Suzuki S."/>
            <person name="Worden A.Z."/>
            <person name="Zauner S."/>
            <person name="Barry K."/>
            <person name="Bell C."/>
            <person name="Bharti A.K."/>
            <person name="Crow J.A."/>
            <person name="Grimwood J."/>
            <person name="Kramer R."/>
            <person name="Lindquist E."/>
            <person name="Lucas S."/>
            <person name="Salamov A."/>
            <person name="McFadden G.I."/>
            <person name="Lane C.E."/>
            <person name="Keeling P.J."/>
            <person name="Gray M.W."/>
            <person name="Grigoriev I.V."/>
            <person name="Archibald J.M."/>
        </authorList>
    </citation>
    <scope>NUCLEOTIDE SEQUENCE</scope>
    <source>
        <strain evidence="2 4">CCMP2712</strain>
    </source>
</reference>
<dbReference type="GeneID" id="17298437"/>
<protein>
    <submittedName>
        <fullName evidence="2 3">Uncharacterized protein</fullName>
    </submittedName>
</protein>
<reference evidence="4" key="2">
    <citation type="submission" date="2012-11" db="EMBL/GenBank/DDBJ databases">
        <authorList>
            <person name="Kuo A."/>
            <person name="Curtis B.A."/>
            <person name="Tanifuji G."/>
            <person name="Burki F."/>
            <person name="Gruber A."/>
            <person name="Irimia M."/>
            <person name="Maruyama S."/>
            <person name="Arias M.C."/>
            <person name="Ball S.G."/>
            <person name="Gile G.H."/>
            <person name="Hirakawa Y."/>
            <person name="Hopkins J.F."/>
            <person name="Rensing S.A."/>
            <person name="Schmutz J."/>
            <person name="Symeonidi A."/>
            <person name="Elias M."/>
            <person name="Eveleigh R.J."/>
            <person name="Herman E.K."/>
            <person name="Klute M.J."/>
            <person name="Nakayama T."/>
            <person name="Obornik M."/>
            <person name="Reyes-Prieto A."/>
            <person name="Armbrust E.V."/>
            <person name="Aves S.J."/>
            <person name="Beiko R.G."/>
            <person name="Coutinho P."/>
            <person name="Dacks J.B."/>
            <person name="Durnford D.G."/>
            <person name="Fast N.M."/>
            <person name="Green B.R."/>
            <person name="Grisdale C."/>
            <person name="Hempe F."/>
            <person name="Henrissat B."/>
            <person name="Hoppner M.P."/>
            <person name="Ishida K.-I."/>
            <person name="Kim E."/>
            <person name="Koreny L."/>
            <person name="Kroth P.G."/>
            <person name="Liu Y."/>
            <person name="Malik S.-B."/>
            <person name="Maier U.G."/>
            <person name="McRose D."/>
            <person name="Mock T."/>
            <person name="Neilson J.A."/>
            <person name="Onodera N.T."/>
            <person name="Poole A.M."/>
            <person name="Pritham E.J."/>
            <person name="Richards T.A."/>
            <person name="Rocap G."/>
            <person name="Roy S.W."/>
            <person name="Sarai C."/>
            <person name="Schaack S."/>
            <person name="Shirato S."/>
            <person name="Slamovits C.H."/>
            <person name="Spencer D.F."/>
            <person name="Suzuki S."/>
            <person name="Worden A.Z."/>
            <person name="Zauner S."/>
            <person name="Barry K."/>
            <person name="Bell C."/>
            <person name="Bharti A.K."/>
            <person name="Crow J.A."/>
            <person name="Grimwood J."/>
            <person name="Kramer R."/>
            <person name="Lindquist E."/>
            <person name="Lucas S."/>
            <person name="Salamov A."/>
            <person name="McFadden G.I."/>
            <person name="Lane C.E."/>
            <person name="Keeling P.J."/>
            <person name="Gray M.W."/>
            <person name="Grigoriev I.V."/>
            <person name="Archibald J.M."/>
        </authorList>
    </citation>
    <scope>NUCLEOTIDE SEQUENCE</scope>
    <source>
        <strain evidence="4">CCMP2712</strain>
    </source>
</reference>
<accession>L1J0A4</accession>
<dbReference type="PaxDb" id="55529-EKX41742"/>
<evidence type="ECO:0000256" key="1">
    <source>
        <dbReference type="SAM" id="MobiDB-lite"/>
    </source>
</evidence>
<feature type="region of interest" description="Disordered" evidence="1">
    <location>
        <begin position="1"/>
        <end position="52"/>
    </location>
</feature>
<evidence type="ECO:0000313" key="4">
    <source>
        <dbReference type="Proteomes" id="UP000011087"/>
    </source>
</evidence>
<feature type="compositionally biased region" description="Basic and acidic residues" evidence="1">
    <location>
        <begin position="76"/>
        <end position="92"/>
    </location>
</feature>
<dbReference type="EMBL" id="JH993021">
    <property type="protein sequence ID" value="EKX41742.1"/>
    <property type="molecule type" value="Genomic_DNA"/>
</dbReference>